<gene>
    <name evidence="1" type="ORF">HPB50_002129</name>
</gene>
<protein>
    <submittedName>
        <fullName evidence="1">Uncharacterized protein</fullName>
    </submittedName>
</protein>
<name>A0ACB7SUF7_HYAAI</name>
<dbReference type="EMBL" id="CM023482">
    <property type="protein sequence ID" value="KAH6937616.1"/>
    <property type="molecule type" value="Genomic_DNA"/>
</dbReference>
<reference evidence="1" key="1">
    <citation type="submission" date="2020-05" db="EMBL/GenBank/DDBJ databases">
        <title>Large-scale comparative analyses of tick genomes elucidate their genetic diversity and vector capacities.</title>
        <authorList>
            <person name="Jia N."/>
            <person name="Wang J."/>
            <person name="Shi W."/>
            <person name="Du L."/>
            <person name="Sun Y."/>
            <person name="Zhan W."/>
            <person name="Jiang J."/>
            <person name="Wang Q."/>
            <person name="Zhang B."/>
            <person name="Ji P."/>
            <person name="Sakyi L.B."/>
            <person name="Cui X."/>
            <person name="Yuan T."/>
            <person name="Jiang B."/>
            <person name="Yang W."/>
            <person name="Lam T.T.-Y."/>
            <person name="Chang Q."/>
            <person name="Ding S."/>
            <person name="Wang X."/>
            <person name="Zhu J."/>
            <person name="Ruan X."/>
            <person name="Zhao L."/>
            <person name="Wei J."/>
            <person name="Que T."/>
            <person name="Du C."/>
            <person name="Cheng J."/>
            <person name="Dai P."/>
            <person name="Han X."/>
            <person name="Huang E."/>
            <person name="Gao Y."/>
            <person name="Liu J."/>
            <person name="Shao H."/>
            <person name="Ye R."/>
            <person name="Li L."/>
            <person name="Wei W."/>
            <person name="Wang X."/>
            <person name="Wang C."/>
            <person name="Yang T."/>
            <person name="Huo Q."/>
            <person name="Li W."/>
            <person name="Guo W."/>
            <person name="Chen H."/>
            <person name="Zhou L."/>
            <person name="Ni X."/>
            <person name="Tian J."/>
            <person name="Zhou Y."/>
            <person name="Sheng Y."/>
            <person name="Liu T."/>
            <person name="Pan Y."/>
            <person name="Xia L."/>
            <person name="Li J."/>
            <person name="Zhao F."/>
            <person name="Cao W."/>
        </authorList>
    </citation>
    <scope>NUCLEOTIDE SEQUENCE</scope>
    <source>
        <strain evidence="1">Hyas-2018</strain>
    </source>
</reference>
<sequence length="903" mass="100041">MLVKSMKTKKKNSGIALSPRFRRAVTSITRKKKLKKSRNPRTLRPMSKKRKQKEVSSTASLRERETTAPTPPAEPTASAGTRTRKERKFNRRAASHKKARHNKDVTGETSTPAERAPDSTAAEHGIHQEPRSDEAAGRLIATRGTAQARTIDANDSALPVPMADPVRVASRDPAGVGLQNEPNDAPAGVADSGASEPTVSRRSDTSTQIFVVGIALLVLIVVLSRSFLPVADNAYRGEKLVSSNHRVCRTSACVEYSRHLQRSLSTKANPCYNFYRYVCDTWTSTSGSVLTEASERLKMQALRAWIDDGHEITSRRRVSERTLLAASLFRSCVSGDGLGSGSSSNGLAELRTLMNQRGLTWPNASAPAPRAQDLLEVLVDWTLNWNVDVWFSLQVIFADASRHGFTFHARHSKTLQRWSKERAILKAQEQYVAFVSVYAREFGANDSEELDRALQDVVETESEIEKFLIDYASEHDLTTGGFQQHKTETDTERWRSAIRRCLEASVDNVNAGGIAFISSQGLIAAVAILLSRDDKKEKYYSYVGWAVARELGRLVSNSLRALHGMTSPELLLWCSDRMDKLTSTALVEPFYRSALLNGAATLSQKMFNAFRNAIPLALAENSWMDNRTKKIASSRIATLSLAFGFVKGTVRHVPHAHQPRESVGNGTPFGLWQRAAAAYQSLSLEVKAGLHSYDLLTSNAFFHGDTSTVQLQPTLLQMPLFADSLPVSLRYAGLGYVIVHQMMHALGDIFPLLEEDLRDTNLQSHPSIQERNRRVQCLRSFHREASASLGKAFSRHNYSDWFCDFATAPYLYEAVFGPPWESAGRPSRAQQEERLVGIEELSAEQLFFVGLCSTLCAKSNADGAPSLAEARCNVPLMHMPQFESAFQCAPGLPMTPTARCSFW</sequence>
<comment type="caution">
    <text evidence="1">The sequence shown here is derived from an EMBL/GenBank/DDBJ whole genome shotgun (WGS) entry which is preliminary data.</text>
</comment>
<evidence type="ECO:0000313" key="2">
    <source>
        <dbReference type="Proteomes" id="UP000821845"/>
    </source>
</evidence>
<proteinExistence type="predicted"/>
<dbReference type="Proteomes" id="UP000821845">
    <property type="component" value="Chromosome 2"/>
</dbReference>
<organism evidence="1 2">
    <name type="scientific">Hyalomma asiaticum</name>
    <name type="common">Tick</name>
    <dbReference type="NCBI Taxonomy" id="266040"/>
    <lineage>
        <taxon>Eukaryota</taxon>
        <taxon>Metazoa</taxon>
        <taxon>Ecdysozoa</taxon>
        <taxon>Arthropoda</taxon>
        <taxon>Chelicerata</taxon>
        <taxon>Arachnida</taxon>
        <taxon>Acari</taxon>
        <taxon>Parasitiformes</taxon>
        <taxon>Ixodida</taxon>
        <taxon>Ixodoidea</taxon>
        <taxon>Ixodidae</taxon>
        <taxon>Hyalomminae</taxon>
        <taxon>Hyalomma</taxon>
    </lineage>
</organism>
<accession>A0ACB7SUF7</accession>
<keyword evidence="2" id="KW-1185">Reference proteome</keyword>
<evidence type="ECO:0000313" key="1">
    <source>
        <dbReference type="EMBL" id="KAH6937616.1"/>
    </source>
</evidence>